<evidence type="ECO:0000313" key="1">
    <source>
        <dbReference type="EMBL" id="UYW01002.1"/>
    </source>
</evidence>
<protein>
    <submittedName>
        <fullName evidence="1">ABC transporter permease</fullName>
    </submittedName>
</protein>
<dbReference type="Proteomes" id="UP001163328">
    <property type="component" value="Chromosome"/>
</dbReference>
<dbReference type="RefSeq" id="WP_264433318.1">
    <property type="nucleotide sequence ID" value="NZ_CP081495.1"/>
</dbReference>
<dbReference type="Pfam" id="PF22817">
    <property type="entry name" value="ApeP-like"/>
    <property type="match status" value="1"/>
</dbReference>
<proteinExistence type="predicted"/>
<dbReference type="InterPro" id="IPR029069">
    <property type="entry name" value="HotDog_dom_sf"/>
</dbReference>
<gene>
    <name evidence="1" type="ORF">K5I29_10955</name>
</gene>
<dbReference type="EMBL" id="CP081495">
    <property type="protein sequence ID" value="UYW01002.1"/>
    <property type="molecule type" value="Genomic_DNA"/>
</dbReference>
<organism evidence="1 2">
    <name type="scientific">Flavobacterium agricola</name>
    <dbReference type="NCBI Taxonomy" id="2870839"/>
    <lineage>
        <taxon>Bacteria</taxon>
        <taxon>Pseudomonadati</taxon>
        <taxon>Bacteroidota</taxon>
        <taxon>Flavobacteriia</taxon>
        <taxon>Flavobacteriales</taxon>
        <taxon>Flavobacteriaceae</taxon>
        <taxon>Flavobacterium</taxon>
    </lineage>
</organism>
<evidence type="ECO:0000313" key="2">
    <source>
        <dbReference type="Proteomes" id="UP001163328"/>
    </source>
</evidence>
<sequence>MATNHQVYNITQYLPHRKPMLLVDIITEISQEHVVTSYHIPEHSIFLHNNIFQESGVIENMAQTCSAIVGQNYFNPEIATENIKTNVIGFISGIKKVEFFALPNQGEQLKTAAELISRFEGEDYSLCTMNATCFCDAQKIATATLNLFLQKTE</sequence>
<dbReference type="InterPro" id="IPR016776">
    <property type="entry name" value="ApeP-like_dehydratase"/>
</dbReference>
<dbReference type="SUPFAM" id="SSF54637">
    <property type="entry name" value="Thioesterase/thiol ester dehydrase-isomerase"/>
    <property type="match status" value="1"/>
</dbReference>
<dbReference type="Gene3D" id="3.10.129.10">
    <property type="entry name" value="Hotdog Thioesterase"/>
    <property type="match status" value="1"/>
</dbReference>
<accession>A0ABY6LZL3</accession>
<reference evidence="1" key="1">
    <citation type="submission" date="2021-08" db="EMBL/GenBank/DDBJ databases">
        <title>Flavobacterium sp. strain CC-SYL302.</title>
        <authorList>
            <person name="Lin S.-Y."/>
            <person name="Lee T.-H."/>
            <person name="Young C.-C."/>
        </authorList>
    </citation>
    <scope>NUCLEOTIDE SEQUENCE</scope>
    <source>
        <strain evidence="1">CC-SYL302</strain>
    </source>
</reference>
<name>A0ABY6LZL3_9FLAO</name>
<keyword evidence="2" id="KW-1185">Reference proteome</keyword>